<dbReference type="InterPro" id="IPR036390">
    <property type="entry name" value="WH_DNA-bd_sf"/>
</dbReference>
<proteinExistence type="predicted"/>
<dbReference type="Pfam" id="PF01022">
    <property type="entry name" value="HTH_5"/>
    <property type="match status" value="1"/>
</dbReference>
<dbReference type="Gene3D" id="1.10.10.10">
    <property type="entry name" value="Winged helix-like DNA-binding domain superfamily/Winged helix DNA-binding domain"/>
    <property type="match status" value="1"/>
</dbReference>
<dbReference type="CDD" id="cd00090">
    <property type="entry name" value="HTH_ARSR"/>
    <property type="match status" value="1"/>
</dbReference>
<evidence type="ECO:0000256" key="3">
    <source>
        <dbReference type="ARBA" id="ARBA00023163"/>
    </source>
</evidence>
<feature type="domain" description="HTH arsR-type" evidence="4">
    <location>
        <begin position="282"/>
        <end position="375"/>
    </location>
</feature>
<gene>
    <name evidence="5" type="ORF">WMO64_13905</name>
</gene>
<dbReference type="SMART" id="SM00418">
    <property type="entry name" value="HTH_ARSR"/>
    <property type="match status" value="1"/>
</dbReference>
<comment type="caution">
    <text evidence="5">The sequence shown here is derived from an EMBL/GenBank/DDBJ whole genome shotgun (WGS) entry which is preliminary data.</text>
</comment>
<dbReference type="InterPro" id="IPR011991">
    <property type="entry name" value="ArsR-like_HTH"/>
</dbReference>
<accession>A0ABV1EB88</accession>
<name>A0ABV1EB88_9FIRM</name>
<evidence type="ECO:0000259" key="4">
    <source>
        <dbReference type="PROSITE" id="PS50987"/>
    </source>
</evidence>
<dbReference type="PANTHER" id="PTHR33154">
    <property type="entry name" value="TRANSCRIPTIONAL REGULATOR, ARSR FAMILY"/>
    <property type="match status" value="1"/>
</dbReference>
<protein>
    <submittedName>
        <fullName evidence="5">Winged helix-turn-helix domain-containing protein</fullName>
    </submittedName>
</protein>
<dbReference type="SUPFAM" id="SSF46785">
    <property type="entry name" value="Winged helix' DNA-binding domain"/>
    <property type="match status" value="1"/>
</dbReference>
<dbReference type="InterPro" id="IPR051081">
    <property type="entry name" value="HTH_MetalResp_TranReg"/>
</dbReference>
<dbReference type="InterPro" id="IPR036388">
    <property type="entry name" value="WH-like_DNA-bd_sf"/>
</dbReference>
<dbReference type="EMBL" id="JBBMFK010000027">
    <property type="protein sequence ID" value="MEQ2444556.1"/>
    <property type="molecule type" value="Genomic_DNA"/>
</dbReference>
<keyword evidence="6" id="KW-1185">Reference proteome</keyword>
<keyword evidence="1" id="KW-0805">Transcription regulation</keyword>
<dbReference type="RefSeq" id="WP_349232349.1">
    <property type="nucleotide sequence ID" value="NZ_JBBMFK010000027.1"/>
</dbReference>
<organism evidence="5 6">
    <name type="scientific">Pseudoflavonifractor intestinihominis</name>
    <dbReference type="NCBI Taxonomy" id="3133171"/>
    <lineage>
        <taxon>Bacteria</taxon>
        <taxon>Bacillati</taxon>
        <taxon>Bacillota</taxon>
        <taxon>Clostridia</taxon>
        <taxon>Eubacteriales</taxon>
        <taxon>Oscillospiraceae</taxon>
        <taxon>Pseudoflavonifractor</taxon>
    </lineage>
</organism>
<dbReference type="Proteomes" id="UP001464378">
    <property type="component" value="Unassembled WGS sequence"/>
</dbReference>
<keyword evidence="3" id="KW-0804">Transcription</keyword>
<evidence type="ECO:0000313" key="5">
    <source>
        <dbReference type="EMBL" id="MEQ2444556.1"/>
    </source>
</evidence>
<sequence length="375" mass="42471">MNVVIQRTPNITGEVIQMLTQYVGGVSMETMAGKIWEKYGAEFSESEGDAFRRQLAVFREVVERCVDQQMAETAPDQALLQFYFRSYASEPAGESINLAQSMVLTFLNIGIHDFDAQFRYVAKAFRQRGQSYIPQELCSGGMGIEDLESYLSKPLVQQLQELPYPPEFKWNLNLVLLDFDRYLGQLEELLRPFAAALERELRLFEPALAQFEARWNGYFASHTTEEFAGQFLNVDQSYGQADTAYVIPWIFGGNIVGIDTDDEGHVYAHVGILIQPFFRAARAPASLDQICPKLRALGDESKFEILQYIADKKAYGIELANELGLTTATISKHMSALRSYGLINAEKKDNNRVYFSINRTAIVDLLDDIRSCLIR</sequence>
<dbReference type="PROSITE" id="PS50987">
    <property type="entry name" value="HTH_ARSR_2"/>
    <property type="match status" value="1"/>
</dbReference>
<keyword evidence="2" id="KW-0238">DNA-binding</keyword>
<reference evidence="5 6" key="1">
    <citation type="submission" date="2024-03" db="EMBL/GenBank/DDBJ databases">
        <title>Human intestinal bacterial collection.</title>
        <authorList>
            <person name="Pauvert C."/>
            <person name="Hitch T.C.A."/>
            <person name="Clavel T."/>
        </authorList>
    </citation>
    <scope>NUCLEOTIDE SEQUENCE [LARGE SCALE GENOMIC DNA]</scope>
    <source>
        <strain evidence="5 6">CLA-AP-H29</strain>
    </source>
</reference>
<dbReference type="InterPro" id="IPR001845">
    <property type="entry name" value="HTH_ArsR_DNA-bd_dom"/>
</dbReference>
<evidence type="ECO:0000256" key="2">
    <source>
        <dbReference type="ARBA" id="ARBA00023125"/>
    </source>
</evidence>
<evidence type="ECO:0000313" key="6">
    <source>
        <dbReference type="Proteomes" id="UP001464378"/>
    </source>
</evidence>
<dbReference type="PANTHER" id="PTHR33154:SF18">
    <property type="entry name" value="ARSENICAL RESISTANCE OPERON REPRESSOR"/>
    <property type="match status" value="1"/>
</dbReference>
<evidence type="ECO:0000256" key="1">
    <source>
        <dbReference type="ARBA" id="ARBA00023015"/>
    </source>
</evidence>